<evidence type="ECO:0000313" key="1">
    <source>
        <dbReference type="EMBL" id="QHT93746.1"/>
    </source>
</evidence>
<protein>
    <recommendedName>
        <fullName evidence="2">NET domain-containing protein</fullName>
    </recommendedName>
</protein>
<organism evidence="1">
    <name type="scientific">viral metagenome</name>
    <dbReference type="NCBI Taxonomy" id="1070528"/>
    <lineage>
        <taxon>unclassified sequences</taxon>
        <taxon>metagenomes</taxon>
        <taxon>organismal metagenomes</taxon>
    </lineage>
</organism>
<dbReference type="EMBL" id="MN740210">
    <property type="protein sequence ID" value="QHT93746.1"/>
    <property type="molecule type" value="Genomic_DNA"/>
</dbReference>
<proteinExistence type="predicted"/>
<sequence>MEITAIVNGNNDFSISELDFIRKLIENMDKHNQVEILKLIYESNHKCINENKYGIHINMTELSNDIIEKINKNIKYVNIQENEINNIEHKKEKYISTYFST</sequence>
<accession>A0A6C0IMT1</accession>
<reference evidence="1" key="1">
    <citation type="journal article" date="2020" name="Nature">
        <title>Giant virus diversity and host interactions through global metagenomics.</title>
        <authorList>
            <person name="Schulz F."/>
            <person name="Roux S."/>
            <person name="Paez-Espino D."/>
            <person name="Jungbluth S."/>
            <person name="Walsh D.A."/>
            <person name="Denef V.J."/>
            <person name="McMahon K.D."/>
            <person name="Konstantinidis K.T."/>
            <person name="Eloe-Fadrosh E.A."/>
            <person name="Kyrpides N.C."/>
            <person name="Woyke T."/>
        </authorList>
    </citation>
    <scope>NUCLEOTIDE SEQUENCE</scope>
    <source>
        <strain evidence="1">GVMAG-M-3300024258-14</strain>
    </source>
</reference>
<evidence type="ECO:0008006" key="2">
    <source>
        <dbReference type="Google" id="ProtNLM"/>
    </source>
</evidence>
<dbReference type="AlphaFoldDB" id="A0A6C0IMT1"/>
<name>A0A6C0IMT1_9ZZZZ</name>